<evidence type="ECO:0000256" key="7">
    <source>
        <dbReference type="SAM" id="MobiDB-lite"/>
    </source>
</evidence>
<dbReference type="InterPro" id="IPR036625">
    <property type="entry name" value="E3-bd_dom_sf"/>
</dbReference>
<dbReference type="InterPro" id="IPR000073">
    <property type="entry name" value="AB_hydrolase_1"/>
</dbReference>
<feature type="compositionally biased region" description="Low complexity" evidence="7">
    <location>
        <begin position="88"/>
        <end position="116"/>
    </location>
</feature>
<evidence type="ECO:0000256" key="4">
    <source>
        <dbReference type="ARBA" id="ARBA00022679"/>
    </source>
</evidence>
<dbReference type="AlphaFoldDB" id="A0A1M7ZR30"/>
<evidence type="ECO:0000256" key="2">
    <source>
        <dbReference type="ARBA" id="ARBA00007317"/>
    </source>
</evidence>
<reference evidence="10 11" key="1">
    <citation type="submission" date="2016-12" db="EMBL/GenBank/DDBJ databases">
        <authorList>
            <person name="Song W.-J."/>
            <person name="Kurnit D.M."/>
        </authorList>
    </citation>
    <scope>NUCLEOTIDE SEQUENCE [LARGE SCALE GENOMIC DNA]</scope>
    <source>
        <strain evidence="10 11">DSM 19599</strain>
    </source>
</reference>
<dbReference type="InterPro" id="IPR011053">
    <property type="entry name" value="Single_hybrid_motif"/>
</dbReference>
<dbReference type="PROSITE" id="PS00189">
    <property type="entry name" value="LIPOYL"/>
    <property type="match status" value="1"/>
</dbReference>
<feature type="domain" description="Lipoyl-binding" evidence="8">
    <location>
        <begin position="2"/>
        <end position="79"/>
    </location>
</feature>
<dbReference type="InterPro" id="IPR000089">
    <property type="entry name" value="Biotin_lipoyl"/>
</dbReference>
<dbReference type="InterPro" id="IPR004167">
    <property type="entry name" value="PSBD"/>
</dbReference>
<evidence type="ECO:0000256" key="6">
    <source>
        <dbReference type="ARBA" id="ARBA00023315"/>
    </source>
</evidence>
<dbReference type="STRING" id="1123029.SAMN02745172_04041"/>
<dbReference type="InterPro" id="IPR050743">
    <property type="entry name" value="2-oxoacid_DH_E2_comp"/>
</dbReference>
<evidence type="ECO:0000259" key="9">
    <source>
        <dbReference type="PROSITE" id="PS51826"/>
    </source>
</evidence>
<dbReference type="InterPro" id="IPR029058">
    <property type="entry name" value="AB_hydrolase_fold"/>
</dbReference>
<comment type="similarity">
    <text evidence="2">Belongs to the 2-oxoacid dehydrogenase family.</text>
</comment>
<dbReference type="GO" id="GO:0031405">
    <property type="term" value="F:lipoic acid binding"/>
    <property type="evidence" value="ECO:0007669"/>
    <property type="project" value="TreeGrafter"/>
</dbReference>
<dbReference type="Proteomes" id="UP000186406">
    <property type="component" value="Unassembled WGS sequence"/>
</dbReference>
<dbReference type="Pfam" id="PF00364">
    <property type="entry name" value="Biotin_lipoyl"/>
    <property type="match status" value="1"/>
</dbReference>
<evidence type="ECO:0000313" key="11">
    <source>
        <dbReference type="Proteomes" id="UP000186406"/>
    </source>
</evidence>
<evidence type="ECO:0000256" key="1">
    <source>
        <dbReference type="ARBA" id="ARBA00001938"/>
    </source>
</evidence>
<organism evidence="10 11">
    <name type="scientific">Pseudoxanthobacter soli DSM 19599</name>
    <dbReference type="NCBI Taxonomy" id="1123029"/>
    <lineage>
        <taxon>Bacteria</taxon>
        <taxon>Pseudomonadati</taxon>
        <taxon>Pseudomonadota</taxon>
        <taxon>Alphaproteobacteria</taxon>
        <taxon>Hyphomicrobiales</taxon>
        <taxon>Segnochrobactraceae</taxon>
        <taxon>Pseudoxanthobacter</taxon>
    </lineage>
</organism>
<keyword evidence="5" id="KW-0450">Lipoyl</keyword>
<dbReference type="SUPFAM" id="SSF53474">
    <property type="entry name" value="alpha/beta-Hydrolases"/>
    <property type="match status" value="1"/>
</dbReference>
<comment type="subunit">
    <text evidence="3">Forms a 24-polypeptide structural core with octahedral symmetry.</text>
</comment>
<sequence length="449" mass="46241">MATEVFLPRVDMDMASGKIARWYVEDGASIAQGDPLFEIETDKAAMEIEAPASGILRIEAETAQDIPVGAIVGWILAAGEEPPKKAAAEGVVPAEAAETAAEPAPVSPSSPRAEPSNGEIRATPLARRLARSQGIDLATVTGSGPRGRIQAADIPDEAAAPAHALAPAETDADAPVGKTVPARARCAQPQPAANTSGEAVLHRAWLRRGEGDPLVLIHGFAADLGGWRPFVAANPTGRPVLAVDLPGHGLSPLLARNSVEDFAAAVAQTLAEEGVSRAHVVGHSLGGAVAATLADSGFDALSLLLLSPAGLGPDINGAFLDGLARARGEESLAPWLRLLVSDAEGLSPGFVRATAAARADGRLAGQQAAVAASLFPDGTQAFSIRPTLSRLQMPTRIVFGLDDAIIPSRHASGLPGNIALHFFANVGHMPHIEIKTDVGRILAEQIRAN</sequence>
<accession>A0A1M7ZR30</accession>
<dbReference type="InterPro" id="IPR003016">
    <property type="entry name" value="2-oxoA_DH_lipoyl-BS"/>
</dbReference>
<dbReference type="PROSITE" id="PS51826">
    <property type="entry name" value="PSBD"/>
    <property type="match status" value="1"/>
</dbReference>
<keyword evidence="4 10" id="KW-0808">Transferase</keyword>
<keyword evidence="11" id="KW-1185">Reference proteome</keyword>
<dbReference type="PANTHER" id="PTHR43178:SF5">
    <property type="entry name" value="LIPOAMIDE ACYLTRANSFERASE COMPONENT OF BRANCHED-CHAIN ALPHA-KETO ACID DEHYDROGENASE COMPLEX, MITOCHONDRIAL"/>
    <property type="match status" value="1"/>
</dbReference>
<comment type="cofactor">
    <cofactor evidence="1">
        <name>(R)-lipoate</name>
        <dbReference type="ChEBI" id="CHEBI:83088"/>
    </cofactor>
</comment>
<dbReference type="Gene3D" id="2.40.50.100">
    <property type="match status" value="1"/>
</dbReference>
<keyword evidence="6" id="KW-0012">Acyltransferase</keyword>
<dbReference type="Pfam" id="PF12697">
    <property type="entry name" value="Abhydrolase_6"/>
    <property type="match status" value="1"/>
</dbReference>
<dbReference type="PROSITE" id="PS50968">
    <property type="entry name" value="BIOTINYL_LIPOYL"/>
    <property type="match status" value="1"/>
</dbReference>
<evidence type="ECO:0000259" key="8">
    <source>
        <dbReference type="PROSITE" id="PS50968"/>
    </source>
</evidence>
<evidence type="ECO:0000256" key="3">
    <source>
        <dbReference type="ARBA" id="ARBA00011484"/>
    </source>
</evidence>
<evidence type="ECO:0000313" key="10">
    <source>
        <dbReference type="EMBL" id="SHO67364.1"/>
    </source>
</evidence>
<dbReference type="RefSeq" id="WP_073632099.1">
    <property type="nucleotide sequence ID" value="NZ_FRXO01000013.1"/>
</dbReference>
<dbReference type="CDD" id="cd06849">
    <property type="entry name" value="lipoyl_domain"/>
    <property type="match status" value="1"/>
</dbReference>
<dbReference type="NCBIfam" id="NF011457">
    <property type="entry name" value="PRK14875.1"/>
    <property type="match status" value="1"/>
</dbReference>
<dbReference type="Gene3D" id="4.10.320.10">
    <property type="entry name" value="E3-binding domain"/>
    <property type="match status" value="1"/>
</dbReference>
<feature type="domain" description="Peripheral subunit-binding (PSBD)" evidence="9">
    <location>
        <begin position="121"/>
        <end position="158"/>
    </location>
</feature>
<dbReference type="Gene3D" id="3.40.50.1820">
    <property type="entry name" value="alpha/beta hydrolase"/>
    <property type="match status" value="1"/>
</dbReference>
<dbReference type="EMBL" id="FRXO01000013">
    <property type="protein sequence ID" value="SHO67364.1"/>
    <property type="molecule type" value="Genomic_DNA"/>
</dbReference>
<dbReference type="GO" id="GO:0005737">
    <property type="term" value="C:cytoplasm"/>
    <property type="evidence" value="ECO:0007669"/>
    <property type="project" value="TreeGrafter"/>
</dbReference>
<name>A0A1M7ZR30_9HYPH</name>
<keyword evidence="10" id="KW-0670">Pyruvate</keyword>
<dbReference type="OrthoDB" id="9804723at2"/>
<proteinExistence type="inferred from homology"/>
<dbReference type="PRINTS" id="PR00111">
    <property type="entry name" value="ABHYDROLASE"/>
</dbReference>
<dbReference type="Pfam" id="PF02817">
    <property type="entry name" value="E3_binding"/>
    <property type="match status" value="1"/>
</dbReference>
<protein>
    <submittedName>
        <fullName evidence="10">Pyruvate dehydrogenase E2 component (Dihydrolipoamide acetyltransferase)</fullName>
    </submittedName>
</protein>
<dbReference type="PANTHER" id="PTHR43178">
    <property type="entry name" value="DIHYDROLIPOAMIDE ACETYLTRANSFERASE COMPONENT OF PYRUVATE DEHYDROGENASE COMPLEX"/>
    <property type="match status" value="1"/>
</dbReference>
<dbReference type="SUPFAM" id="SSF51230">
    <property type="entry name" value="Single hybrid motif"/>
    <property type="match status" value="1"/>
</dbReference>
<dbReference type="SUPFAM" id="SSF47005">
    <property type="entry name" value="Peripheral subunit-binding domain of 2-oxo acid dehydrogenase complex"/>
    <property type="match status" value="1"/>
</dbReference>
<gene>
    <name evidence="10" type="ORF">SAMN02745172_04041</name>
</gene>
<dbReference type="GO" id="GO:0016407">
    <property type="term" value="F:acetyltransferase activity"/>
    <property type="evidence" value="ECO:0007669"/>
    <property type="project" value="TreeGrafter"/>
</dbReference>
<feature type="region of interest" description="Disordered" evidence="7">
    <location>
        <begin position="88"/>
        <end position="118"/>
    </location>
</feature>
<evidence type="ECO:0000256" key="5">
    <source>
        <dbReference type="ARBA" id="ARBA00022823"/>
    </source>
</evidence>